<dbReference type="AlphaFoldDB" id="A0A8S1RR48"/>
<keyword evidence="2" id="KW-1185">Reference proteome</keyword>
<comment type="caution">
    <text evidence="1">The sequence shown here is derived from an EMBL/GenBank/DDBJ whole genome shotgun (WGS) entry which is preliminary data.</text>
</comment>
<evidence type="ECO:0000313" key="2">
    <source>
        <dbReference type="Proteomes" id="UP000692954"/>
    </source>
</evidence>
<proteinExistence type="predicted"/>
<gene>
    <name evidence="1" type="ORF">PSON_ATCC_30995.1.T2600001</name>
</gene>
<sequence>MIKQLNEDFQYIERDYNYIQGTISLKFKFKGKELEYNYKDCYIKANNQIIDCQTEIILPIDLDINYSFSIGNGDSVRVEEDMDYIVDSISDLEETNNIYVIDGFSQFQISNLAISPNEKFILFLLKIIIIDLMNQKIRKVLYKSYFIQPPQPSFSNDCSLAFINISKNSTSRFLLLNLSDGIINQNIIQLKHQAEIFELPLNLEKLTVQKSRIISYQPKEFFEFTDHYEQPILHLLGNRLALILDVYGQQFVCRINQQFKVIKYYNTNEQQILYQIFKNILVVASDLFKSEYFLKDISTGKLIRKIKMLQYQERMQSFYSNKTYFLQIQKKSNNFDFFCNNKICNWIIFDLLRGTETQREIINLTNKPIRQEKFSRNLTVQNFDNKIIYNLKH</sequence>
<reference evidence="1" key="1">
    <citation type="submission" date="2021-01" db="EMBL/GenBank/DDBJ databases">
        <authorList>
            <consortium name="Genoscope - CEA"/>
            <person name="William W."/>
        </authorList>
    </citation>
    <scope>NUCLEOTIDE SEQUENCE</scope>
</reference>
<accession>A0A8S1RR48</accession>
<protein>
    <submittedName>
        <fullName evidence="1">Uncharacterized protein</fullName>
    </submittedName>
</protein>
<dbReference type="EMBL" id="CAJJDN010000260">
    <property type="protein sequence ID" value="CAD8130057.1"/>
    <property type="molecule type" value="Genomic_DNA"/>
</dbReference>
<organism evidence="1 2">
    <name type="scientific">Paramecium sonneborni</name>
    <dbReference type="NCBI Taxonomy" id="65129"/>
    <lineage>
        <taxon>Eukaryota</taxon>
        <taxon>Sar</taxon>
        <taxon>Alveolata</taxon>
        <taxon>Ciliophora</taxon>
        <taxon>Intramacronucleata</taxon>
        <taxon>Oligohymenophorea</taxon>
        <taxon>Peniculida</taxon>
        <taxon>Parameciidae</taxon>
        <taxon>Paramecium</taxon>
    </lineage>
</organism>
<dbReference type="Proteomes" id="UP000692954">
    <property type="component" value="Unassembled WGS sequence"/>
</dbReference>
<name>A0A8S1RR48_9CILI</name>
<evidence type="ECO:0000313" key="1">
    <source>
        <dbReference type="EMBL" id="CAD8130057.1"/>
    </source>
</evidence>